<dbReference type="PRINTS" id="PR00502">
    <property type="entry name" value="NUDIXFAMILY"/>
</dbReference>
<organism evidence="4 5">
    <name type="scientific">Erysipelothrix piscisicarius</name>
    <dbReference type="NCBI Taxonomy" id="2485784"/>
    <lineage>
        <taxon>Bacteria</taxon>
        <taxon>Bacillati</taxon>
        <taxon>Bacillota</taxon>
        <taxon>Erysipelotrichia</taxon>
        <taxon>Erysipelotrichales</taxon>
        <taxon>Erysipelotrichaceae</taxon>
        <taxon>Erysipelothrix</taxon>
    </lineage>
</organism>
<dbReference type="SUPFAM" id="SSF55811">
    <property type="entry name" value="Nudix"/>
    <property type="match status" value="1"/>
</dbReference>
<protein>
    <submittedName>
        <fullName evidence="4">NUDIX domain-containing protein</fullName>
    </submittedName>
</protein>
<name>A0A3S8RLK4_9FIRM</name>
<dbReference type="Pfam" id="PF00293">
    <property type="entry name" value="NUDIX"/>
    <property type="match status" value="1"/>
</dbReference>
<dbReference type="AlphaFoldDB" id="A0A3S8RLK4"/>
<evidence type="ECO:0000256" key="1">
    <source>
        <dbReference type="ARBA" id="ARBA00001946"/>
    </source>
</evidence>
<evidence type="ECO:0000259" key="3">
    <source>
        <dbReference type="PROSITE" id="PS51462"/>
    </source>
</evidence>
<dbReference type="Gene3D" id="3.90.79.10">
    <property type="entry name" value="Nucleoside Triphosphate Pyrophosphohydrolase"/>
    <property type="match status" value="1"/>
</dbReference>
<dbReference type="PANTHER" id="PTHR43046">
    <property type="entry name" value="GDP-MANNOSE MANNOSYL HYDROLASE"/>
    <property type="match status" value="1"/>
</dbReference>
<accession>A0A3S8RLK4</accession>
<dbReference type="GO" id="GO:0016787">
    <property type="term" value="F:hydrolase activity"/>
    <property type="evidence" value="ECO:0007669"/>
    <property type="project" value="UniProtKB-KW"/>
</dbReference>
<dbReference type="InterPro" id="IPR000086">
    <property type="entry name" value="NUDIX_hydrolase_dom"/>
</dbReference>
<evidence type="ECO:0000313" key="5">
    <source>
        <dbReference type="Proteomes" id="UP000278804"/>
    </source>
</evidence>
<dbReference type="PROSITE" id="PS51462">
    <property type="entry name" value="NUDIX"/>
    <property type="match status" value="1"/>
</dbReference>
<proteinExistence type="predicted"/>
<sequence length="137" mass="15365">MIKNEPRVGVGAMILQEGEVLLVLRKKSPEKDHWSLPGGKVELYQTLEDAVKREIKEELNLEIQLDQLLCATNHILIEEGVHYVAPTYLAHITDGNPCLMEPDALGGMGWFPLDELPQNLTVTTVNALDAYLKFTKK</sequence>
<keyword evidence="2" id="KW-0378">Hydrolase</keyword>
<feature type="domain" description="Nudix hydrolase" evidence="3">
    <location>
        <begin position="5"/>
        <end position="134"/>
    </location>
</feature>
<dbReference type="KEGG" id="eri:EEI45_02705"/>
<reference evidence="4 5" key="1">
    <citation type="journal article" date="2020" name="Int. J. Syst. Evol. Microbiol.">
        <title>Description of Erysipelothrix piscisicarius sp. nov., an emergent fish pathogen, and assessment of virulence using a tiger barb (Puntigrus tetrazona) infection model.</title>
        <authorList>
            <person name="Pomaranski E.K."/>
            <person name="Griffin M.J."/>
            <person name="Camus A.C."/>
            <person name="Armwood A.R."/>
            <person name="Shelley J."/>
            <person name="Waldbieser G.C."/>
            <person name="LaFrentz B.R."/>
            <person name="Garcia J.C."/>
            <person name="Yanong R."/>
            <person name="Soto E."/>
        </authorList>
    </citation>
    <scope>NUCLEOTIDE SEQUENCE [LARGE SCALE GENOMIC DNA]</scope>
    <source>
        <strain evidence="4 5">15TAL0474</strain>
    </source>
</reference>
<dbReference type="RefSeq" id="WP_125164051.1">
    <property type="nucleotide sequence ID" value="NZ_CP034234.1"/>
</dbReference>
<gene>
    <name evidence="4" type="ORF">EEI45_02705</name>
</gene>
<dbReference type="PANTHER" id="PTHR43046:SF14">
    <property type="entry name" value="MUTT_NUDIX FAMILY PROTEIN"/>
    <property type="match status" value="1"/>
</dbReference>
<dbReference type="Proteomes" id="UP000278804">
    <property type="component" value="Chromosome"/>
</dbReference>
<comment type="cofactor">
    <cofactor evidence="1">
        <name>Mg(2+)</name>
        <dbReference type="ChEBI" id="CHEBI:18420"/>
    </cofactor>
</comment>
<evidence type="ECO:0000256" key="2">
    <source>
        <dbReference type="ARBA" id="ARBA00022801"/>
    </source>
</evidence>
<dbReference type="InterPro" id="IPR020476">
    <property type="entry name" value="Nudix_hydrolase"/>
</dbReference>
<evidence type="ECO:0000313" key="4">
    <source>
        <dbReference type="EMBL" id="AZK43841.1"/>
    </source>
</evidence>
<dbReference type="CDD" id="cd04679">
    <property type="entry name" value="NUDIX_MutT_Nudt1"/>
    <property type="match status" value="1"/>
</dbReference>
<dbReference type="InterPro" id="IPR015797">
    <property type="entry name" value="NUDIX_hydrolase-like_dom_sf"/>
</dbReference>
<dbReference type="EMBL" id="CP034234">
    <property type="protein sequence ID" value="AZK43841.1"/>
    <property type="molecule type" value="Genomic_DNA"/>
</dbReference>
<keyword evidence="5" id="KW-1185">Reference proteome</keyword>